<keyword evidence="7" id="KW-0479">Metal-binding</keyword>
<evidence type="ECO:0000256" key="6">
    <source>
        <dbReference type="ARBA" id="ARBA00049244"/>
    </source>
</evidence>
<gene>
    <name evidence="7" type="primary">dinB</name>
    <name evidence="9" type="ORF">QOZ94_001143</name>
</gene>
<dbReference type="SUPFAM" id="SSF100879">
    <property type="entry name" value="Lesion bypass DNA polymerase (Y-family), little finger domain"/>
    <property type="match status" value="1"/>
</dbReference>
<comment type="subunit">
    <text evidence="2 7">Monomer.</text>
</comment>
<comment type="similarity">
    <text evidence="1 7">Belongs to the DNA polymerase type-Y family.</text>
</comment>
<evidence type="ECO:0000256" key="1">
    <source>
        <dbReference type="ARBA" id="ARBA00010945"/>
    </source>
</evidence>
<keyword evidence="4 7" id="KW-0239">DNA-directed DNA polymerase</keyword>
<dbReference type="Pfam" id="PF11799">
    <property type="entry name" value="IMS_C"/>
    <property type="match status" value="1"/>
</dbReference>
<keyword evidence="7 9" id="KW-0548">Nucleotidyltransferase</keyword>
<dbReference type="InterPro" id="IPR022880">
    <property type="entry name" value="DNApol_IV"/>
</dbReference>
<feature type="active site" evidence="7">
    <location>
        <position position="139"/>
    </location>
</feature>
<dbReference type="RefSeq" id="WP_237347376.1">
    <property type="nucleotide sequence ID" value="NZ_JABWGX010000033.1"/>
</dbReference>
<dbReference type="Gene3D" id="3.40.1170.60">
    <property type="match status" value="1"/>
</dbReference>
<comment type="catalytic activity">
    <reaction evidence="6 7">
        <text>DNA(n) + a 2'-deoxyribonucleoside 5'-triphosphate = DNA(n+1) + diphosphate</text>
        <dbReference type="Rhea" id="RHEA:22508"/>
        <dbReference type="Rhea" id="RHEA-COMP:17339"/>
        <dbReference type="Rhea" id="RHEA-COMP:17340"/>
        <dbReference type="ChEBI" id="CHEBI:33019"/>
        <dbReference type="ChEBI" id="CHEBI:61560"/>
        <dbReference type="ChEBI" id="CHEBI:173112"/>
        <dbReference type="EC" id="2.7.7.7"/>
    </reaction>
</comment>
<dbReference type="Gene3D" id="1.10.150.20">
    <property type="entry name" value="5' to 3' exonuclease, C-terminal subdomain"/>
    <property type="match status" value="1"/>
</dbReference>
<keyword evidence="7" id="KW-0963">Cytoplasm</keyword>
<feature type="domain" description="UmuC" evidence="8">
    <location>
        <begin position="41"/>
        <end position="221"/>
    </location>
</feature>
<keyword evidence="3 7" id="KW-0515">Mutator protein</keyword>
<evidence type="ECO:0000256" key="4">
    <source>
        <dbReference type="ARBA" id="ARBA00022932"/>
    </source>
</evidence>
<keyword evidence="7 9" id="KW-0808">Transferase</keyword>
<accession>A0ABU0LB48</accession>
<dbReference type="SUPFAM" id="SSF56672">
    <property type="entry name" value="DNA/RNA polymerases"/>
    <property type="match status" value="1"/>
</dbReference>
<feature type="binding site" evidence="7">
    <location>
        <position position="138"/>
    </location>
    <ligand>
        <name>Mg(2+)</name>
        <dbReference type="ChEBI" id="CHEBI:18420"/>
    </ligand>
</feature>
<keyword evidence="7" id="KW-0238">DNA-binding</keyword>
<dbReference type="Gene3D" id="3.30.1490.100">
    <property type="entry name" value="DNA polymerase, Y-family, little finger domain"/>
    <property type="match status" value="1"/>
</dbReference>
<dbReference type="EC" id="2.7.7.7" evidence="7"/>
<sequence>MPTLLPGFCRDCLADAGAGVRCVACGSPRLVRHREIDTLAVAHVDCDAFFAAVEKRDNPALADVPLIIGGGKRGVVSTACYIARIAGVRSAMPMFKAKALCPQAVVLPPNMDKYRIAGHAVRAMMQALTPLVEPLSIDEAFLDLSGTQALHGLSPARTLARFALEVERQVGITVSVGLAPNKFLAKTASDLDKPRGFSVLGATEAPGFLAPRPVTFIWGVGAAFGARLARDGFHTIADLQRADAGDLARRYGAEGLRLARIAHGIDNRPVEPHREAKSVSAETTFDTDIGALRPLEQTLYGLAEEVSARLKRADLSGRTVTLKLKTADFRLRTRSRTLESATRLTGRIYASAHELLLKETDGTAFRLIGVGVSELEPGSAADPADLVDPTTERLKAAETAMDALAAKFGRGAVSRGLMLNSDIHQRRKGR</sequence>
<evidence type="ECO:0000313" key="9">
    <source>
        <dbReference type="EMBL" id="MDQ0504369.1"/>
    </source>
</evidence>
<dbReference type="InterPro" id="IPR043502">
    <property type="entry name" value="DNA/RNA_pol_sf"/>
</dbReference>
<dbReference type="Proteomes" id="UP001241747">
    <property type="component" value="Unassembled WGS sequence"/>
</dbReference>
<comment type="cofactor">
    <cofactor evidence="7">
        <name>Mg(2+)</name>
        <dbReference type="ChEBI" id="CHEBI:18420"/>
    </cofactor>
    <text evidence="7">Binds 2 magnesium ions per subunit.</text>
</comment>
<dbReference type="EMBL" id="JAUSVY010000002">
    <property type="protein sequence ID" value="MDQ0504369.1"/>
    <property type="molecule type" value="Genomic_DNA"/>
</dbReference>
<dbReference type="InterPro" id="IPR017961">
    <property type="entry name" value="DNA_pol_Y-fam_little_finger"/>
</dbReference>
<dbReference type="NCBIfam" id="NF002751">
    <property type="entry name" value="PRK02794.1"/>
    <property type="match status" value="1"/>
</dbReference>
<dbReference type="InterPro" id="IPR001126">
    <property type="entry name" value="UmuC"/>
</dbReference>
<dbReference type="HAMAP" id="MF_01113">
    <property type="entry name" value="DNApol_IV"/>
    <property type="match status" value="1"/>
</dbReference>
<evidence type="ECO:0000256" key="5">
    <source>
        <dbReference type="ARBA" id="ARBA00025589"/>
    </source>
</evidence>
<dbReference type="Gene3D" id="3.30.70.270">
    <property type="match status" value="1"/>
</dbReference>
<dbReference type="InterPro" id="IPR036775">
    <property type="entry name" value="DNA_pol_Y-fam_lit_finger_sf"/>
</dbReference>
<keyword evidence="7" id="KW-0234">DNA repair</keyword>
<feature type="binding site" evidence="7">
    <location>
        <position position="45"/>
    </location>
    <ligand>
        <name>Mg(2+)</name>
        <dbReference type="ChEBI" id="CHEBI:18420"/>
    </ligand>
</feature>
<name>A0ABU0LB48_XANAG</name>
<dbReference type="PANTHER" id="PTHR11076:SF33">
    <property type="entry name" value="DNA POLYMERASE KAPPA"/>
    <property type="match status" value="1"/>
</dbReference>
<dbReference type="NCBIfam" id="NF002677">
    <property type="entry name" value="PRK02406.1"/>
    <property type="match status" value="1"/>
</dbReference>
<proteinExistence type="inferred from homology"/>
<evidence type="ECO:0000259" key="8">
    <source>
        <dbReference type="PROSITE" id="PS50173"/>
    </source>
</evidence>
<dbReference type="InterPro" id="IPR043128">
    <property type="entry name" value="Rev_trsase/Diguanyl_cyclase"/>
</dbReference>
<dbReference type="PROSITE" id="PS50173">
    <property type="entry name" value="UMUC"/>
    <property type="match status" value="1"/>
</dbReference>
<protein>
    <recommendedName>
        <fullName evidence="7">DNA polymerase IV</fullName>
        <shortName evidence="7">Pol IV</shortName>
        <ecNumber evidence="7">2.7.7.7</ecNumber>
    </recommendedName>
</protein>
<dbReference type="Pfam" id="PF00817">
    <property type="entry name" value="IMS"/>
    <property type="match status" value="1"/>
</dbReference>
<feature type="site" description="Substrate discrimination" evidence="7">
    <location>
        <position position="50"/>
    </location>
</feature>
<evidence type="ECO:0000256" key="3">
    <source>
        <dbReference type="ARBA" id="ARBA00022457"/>
    </source>
</evidence>
<reference evidence="9 10" key="1">
    <citation type="submission" date="2023-07" db="EMBL/GenBank/DDBJ databases">
        <title>Genomic Encyclopedia of Type Strains, Phase IV (KMG-IV): sequencing the most valuable type-strain genomes for metagenomic binning, comparative biology and taxonomic classification.</title>
        <authorList>
            <person name="Goeker M."/>
        </authorList>
    </citation>
    <scope>NUCLEOTIDE SEQUENCE [LARGE SCALE GENOMIC DNA]</scope>
    <source>
        <strain evidence="9 10">DSM 3770</strain>
    </source>
</reference>
<evidence type="ECO:0000256" key="2">
    <source>
        <dbReference type="ARBA" id="ARBA00011245"/>
    </source>
</evidence>
<comment type="caution">
    <text evidence="9">The sequence shown here is derived from an EMBL/GenBank/DDBJ whole genome shotgun (WGS) entry which is preliminary data.</text>
</comment>
<evidence type="ECO:0000313" key="10">
    <source>
        <dbReference type="Proteomes" id="UP001241747"/>
    </source>
</evidence>
<keyword evidence="7" id="KW-0235">DNA replication</keyword>
<keyword evidence="7" id="KW-0460">Magnesium</keyword>
<keyword evidence="7" id="KW-0227">DNA damage</keyword>
<dbReference type="CDD" id="cd03586">
    <property type="entry name" value="PolY_Pol_IV_kappa"/>
    <property type="match status" value="1"/>
</dbReference>
<keyword evidence="10" id="KW-1185">Reference proteome</keyword>
<dbReference type="GO" id="GO:0003887">
    <property type="term" value="F:DNA-directed DNA polymerase activity"/>
    <property type="evidence" value="ECO:0007669"/>
    <property type="project" value="UniProtKB-EC"/>
</dbReference>
<comment type="subcellular location">
    <subcellularLocation>
        <location evidence="7">Cytoplasm</location>
    </subcellularLocation>
</comment>
<organism evidence="9 10">
    <name type="scientific">Xanthobacter agilis</name>
    <dbReference type="NCBI Taxonomy" id="47492"/>
    <lineage>
        <taxon>Bacteria</taxon>
        <taxon>Pseudomonadati</taxon>
        <taxon>Pseudomonadota</taxon>
        <taxon>Alphaproteobacteria</taxon>
        <taxon>Hyphomicrobiales</taxon>
        <taxon>Xanthobacteraceae</taxon>
        <taxon>Xanthobacter</taxon>
    </lineage>
</organism>
<evidence type="ECO:0000256" key="7">
    <source>
        <dbReference type="HAMAP-Rule" id="MF_01113"/>
    </source>
</evidence>
<comment type="function">
    <text evidence="5 7">Poorly processive, error-prone DNA polymerase involved in untargeted mutagenesis. Copies undamaged DNA at stalled replication forks, which arise in vivo from mismatched or misaligned primer ends. These misaligned primers can be extended by PolIV. Exhibits no 3'-5' exonuclease (proofreading) activity. May be involved in translesional synthesis, in conjunction with the beta clamp from PolIII.</text>
</comment>
<dbReference type="PANTHER" id="PTHR11076">
    <property type="entry name" value="DNA REPAIR POLYMERASE UMUC / TRANSFERASE FAMILY MEMBER"/>
    <property type="match status" value="1"/>
</dbReference>
<dbReference type="InterPro" id="IPR050116">
    <property type="entry name" value="DNA_polymerase-Y"/>
</dbReference>